<dbReference type="GO" id="GO:0016020">
    <property type="term" value="C:membrane"/>
    <property type="evidence" value="ECO:0007669"/>
    <property type="project" value="UniProtKB-SubCell"/>
</dbReference>
<keyword evidence="3" id="KW-0813">Transport</keyword>
<organism evidence="8 9">
    <name type="scientific">Vitis vinifera</name>
    <name type="common">Grape</name>
    <dbReference type="NCBI Taxonomy" id="29760"/>
    <lineage>
        <taxon>Eukaryota</taxon>
        <taxon>Viridiplantae</taxon>
        <taxon>Streptophyta</taxon>
        <taxon>Embryophyta</taxon>
        <taxon>Tracheophyta</taxon>
        <taxon>Spermatophyta</taxon>
        <taxon>Magnoliopsida</taxon>
        <taxon>eudicotyledons</taxon>
        <taxon>Gunneridae</taxon>
        <taxon>Pentapetalae</taxon>
        <taxon>rosids</taxon>
        <taxon>Vitales</taxon>
        <taxon>Vitaceae</taxon>
        <taxon>Viteae</taxon>
        <taxon>Vitis</taxon>
    </lineage>
</organism>
<evidence type="ECO:0000256" key="6">
    <source>
        <dbReference type="ARBA" id="ARBA00022989"/>
    </source>
</evidence>
<comment type="similarity">
    <text evidence="2">Belongs to the nucleotide-sugar transporter family. UDP-galactose:UMP antiporter (TC 2.A.7.11) subfamily.</text>
</comment>
<keyword evidence="4" id="KW-0050">Antiport</keyword>
<gene>
    <name evidence="8" type="ORF">CK203_007294</name>
</gene>
<evidence type="ECO:0000256" key="1">
    <source>
        <dbReference type="ARBA" id="ARBA00004141"/>
    </source>
</evidence>
<evidence type="ECO:0000256" key="3">
    <source>
        <dbReference type="ARBA" id="ARBA00022448"/>
    </source>
</evidence>
<evidence type="ECO:0000313" key="9">
    <source>
        <dbReference type="Proteomes" id="UP000288805"/>
    </source>
</evidence>
<evidence type="ECO:0000256" key="4">
    <source>
        <dbReference type="ARBA" id="ARBA00022449"/>
    </source>
</evidence>
<reference evidence="8 9" key="1">
    <citation type="journal article" date="2018" name="PLoS Genet.">
        <title>Population sequencing reveals clonal diversity and ancestral inbreeding in the grapevine cultivar Chardonnay.</title>
        <authorList>
            <person name="Roach M.J."/>
            <person name="Johnson D.L."/>
            <person name="Bohlmann J."/>
            <person name="van Vuuren H.J."/>
            <person name="Jones S.J."/>
            <person name="Pretorius I.S."/>
            <person name="Schmidt S.A."/>
            <person name="Borneman A.R."/>
        </authorList>
    </citation>
    <scope>NUCLEOTIDE SEQUENCE [LARGE SCALE GENOMIC DNA]</scope>
    <source>
        <strain evidence="9">cv. Chardonnay</strain>
        <tissue evidence="8">Leaf</tissue>
    </source>
</reference>
<proteinExistence type="inferred from homology"/>
<evidence type="ECO:0000256" key="7">
    <source>
        <dbReference type="ARBA" id="ARBA00023136"/>
    </source>
</evidence>
<evidence type="ECO:0000256" key="2">
    <source>
        <dbReference type="ARBA" id="ARBA00008349"/>
    </source>
</evidence>
<dbReference type="Pfam" id="PF08449">
    <property type="entry name" value="UAA"/>
    <property type="match status" value="1"/>
</dbReference>
<evidence type="ECO:0000256" key="5">
    <source>
        <dbReference type="ARBA" id="ARBA00022692"/>
    </source>
</evidence>
<dbReference type="GO" id="GO:0015297">
    <property type="term" value="F:antiporter activity"/>
    <property type="evidence" value="ECO:0007669"/>
    <property type="project" value="UniProtKB-KW"/>
</dbReference>
<accession>A0A438G1R8</accession>
<sequence length="92" mass="10356">MISTKIYPRTPFIPSIDPGSDKFSLLMKLVSIMLSCVWFSHPLSWQQWIGASKALSVSYVIPTEGFGLPWVVFWVMRPGLLVCGNHQAMAQE</sequence>
<comment type="caution">
    <text evidence="8">The sequence shown here is derived from an EMBL/GenBank/DDBJ whole genome shotgun (WGS) entry which is preliminary data.</text>
</comment>
<keyword evidence="6" id="KW-1133">Transmembrane helix</keyword>
<dbReference type="Proteomes" id="UP000288805">
    <property type="component" value="Unassembled WGS sequence"/>
</dbReference>
<evidence type="ECO:0000313" key="8">
    <source>
        <dbReference type="EMBL" id="RVW66160.1"/>
    </source>
</evidence>
<dbReference type="AlphaFoldDB" id="A0A438G1R8"/>
<protein>
    <submittedName>
        <fullName evidence="8">Uncharacterized protein</fullName>
    </submittedName>
</protein>
<comment type="subcellular location">
    <subcellularLocation>
        <location evidence="1">Membrane</location>
        <topology evidence="1">Multi-pass membrane protein</topology>
    </subcellularLocation>
</comment>
<keyword evidence="5" id="KW-0812">Transmembrane</keyword>
<dbReference type="EMBL" id="QGNW01000684">
    <property type="protein sequence ID" value="RVW66160.1"/>
    <property type="molecule type" value="Genomic_DNA"/>
</dbReference>
<name>A0A438G1R8_VITVI</name>
<dbReference type="InterPro" id="IPR013657">
    <property type="entry name" value="SCL35B1-4/HUT1"/>
</dbReference>
<keyword evidence="7" id="KW-0472">Membrane</keyword>